<accession>A0A2T3ALM4</accession>
<name>A0A2T3ALM4_9PEZI</name>
<proteinExistence type="predicted"/>
<protein>
    <submittedName>
        <fullName evidence="1">Uncharacterized protein</fullName>
    </submittedName>
</protein>
<dbReference type="AlphaFoldDB" id="A0A2T3ALM4"/>
<dbReference type="InParanoid" id="A0A2T3ALM4"/>
<dbReference type="OrthoDB" id="5193164at2759"/>
<keyword evidence="2" id="KW-1185">Reference proteome</keyword>
<dbReference type="EMBL" id="KZ678376">
    <property type="protein sequence ID" value="PSS03264.1"/>
    <property type="molecule type" value="Genomic_DNA"/>
</dbReference>
<gene>
    <name evidence="1" type="ORF">BD289DRAFT_498202</name>
</gene>
<reference evidence="1 2" key="1">
    <citation type="journal article" date="2018" name="Mycol. Prog.">
        <title>Coniella lustricola, a new species from submerged detritus.</title>
        <authorList>
            <person name="Raudabaugh D.B."/>
            <person name="Iturriaga T."/>
            <person name="Carver A."/>
            <person name="Mondo S."/>
            <person name="Pangilinan J."/>
            <person name="Lipzen A."/>
            <person name="He G."/>
            <person name="Amirebrahimi M."/>
            <person name="Grigoriev I.V."/>
            <person name="Miller A.N."/>
        </authorList>
    </citation>
    <scope>NUCLEOTIDE SEQUENCE [LARGE SCALE GENOMIC DNA]</scope>
    <source>
        <strain evidence="1 2">B22-T-1</strain>
    </source>
</reference>
<dbReference type="Proteomes" id="UP000241462">
    <property type="component" value="Unassembled WGS sequence"/>
</dbReference>
<evidence type="ECO:0000313" key="1">
    <source>
        <dbReference type="EMBL" id="PSS03264.1"/>
    </source>
</evidence>
<organism evidence="1 2">
    <name type="scientific">Coniella lustricola</name>
    <dbReference type="NCBI Taxonomy" id="2025994"/>
    <lineage>
        <taxon>Eukaryota</taxon>
        <taxon>Fungi</taxon>
        <taxon>Dikarya</taxon>
        <taxon>Ascomycota</taxon>
        <taxon>Pezizomycotina</taxon>
        <taxon>Sordariomycetes</taxon>
        <taxon>Sordariomycetidae</taxon>
        <taxon>Diaporthales</taxon>
        <taxon>Schizoparmaceae</taxon>
        <taxon>Coniella</taxon>
    </lineage>
</organism>
<sequence>MSQADDILDITTQLRVYIAGSRRLITLLKSSDSDNRIKRIMSLLKGVTVDGENLICAAQNIVEITAGLRYSGFNPVLIYHELAMTDAADNIMEGSTRILLYLQHISFQRPTAVLSQSTGNLLKSSITTQRDFAQKIYFKARSSLVTSTVKPPGPAPLPYEDQQYRDKLEPASTRDHRLLNGKPCSVGKQYDHRWDPDFRTPGNAHVKFLTFPGPFFRAGYNSGDIFDKFHLPAALSSIHDKIVLRYDSLEYKMMVIRRVQSPCGGNNSAEELRKRKILSKFLAQESGYRYDIDSLNLYEHLPAGDAHPTMGPYVEKNWLLMTSRKRDGTWAHEDKNRILVMLHNGGHHVVRNHTAGRLVYINKSLSCG</sequence>
<evidence type="ECO:0000313" key="2">
    <source>
        <dbReference type="Proteomes" id="UP000241462"/>
    </source>
</evidence>